<keyword evidence="2 5" id="KW-0812">Transmembrane</keyword>
<dbReference type="PANTHER" id="PTHR37422">
    <property type="entry name" value="TEICHURONIC ACID BIOSYNTHESIS PROTEIN TUAE"/>
    <property type="match status" value="1"/>
</dbReference>
<evidence type="ECO:0000256" key="1">
    <source>
        <dbReference type="ARBA" id="ARBA00004141"/>
    </source>
</evidence>
<feature type="transmembrane region" description="Helical" evidence="5">
    <location>
        <begin position="259"/>
        <end position="275"/>
    </location>
</feature>
<proteinExistence type="predicted"/>
<reference evidence="8" key="1">
    <citation type="journal article" date="2019" name="Int. J. Syst. Evol. Microbiol.">
        <title>The Global Catalogue of Microorganisms (GCM) 10K type strain sequencing project: providing services to taxonomists for standard genome sequencing and annotation.</title>
        <authorList>
            <consortium name="The Broad Institute Genomics Platform"/>
            <consortium name="The Broad Institute Genome Sequencing Center for Infectious Disease"/>
            <person name="Wu L."/>
            <person name="Ma J."/>
        </authorList>
    </citation>
    <scope>NUCLEOTIDE SEQUENCE [LARGE SCALE GENOMIC DNA]</scope>
    <source>
        <strain evidence="8">YIM 94188</strain>
    </source>
</reference>
<feature type="transmembrane region" description="Helical" evidence="5">
    <location>
        <begin position="69"/>
        <end position="86"/>
    </location>
</feature>
<organism evidence="7 8">
    <name type="scientific">Nocardioides vastitatis</name>
    <dbReference type="NCBI Taxonomy" id="2568655"/>
    <lineage>
        <taxon>Bacteria</taxon>
        <taxon>Bacillati</taxon>
        <taxon>Actinomycetota</taxon>
        <taxon>Actinomycetes</taxon>
        <taxon>Propionibacteriales</taxon>
        <taxon>Nocardioidaceae</taxon>
        <taxon>Nocardioides</taxon>
    </lineage>
</organism>
<feature type="transmembrane region" description="Helical" evidence="5">
    <location>
        <begin position="21"/>
        <end position="39"/>
    </location>
</feature>
<keyword evidence="7" id="KW-0436">Ligase</keyword>
<evidence type="ECO:0000256" key="3">
    <source>
        <dbReference type="ARBA" id="ARBA00022989"/>
    </source>
</evidence>
<dbReference type="RefSeq" id="WP_136433454.1">
    <property type="nucleotide sequence ID" value="NZ_JBHSNS010000001.1"/>
</dbReference>
<feature type="transmembrane region" description="Helical" evidence="5">
    <location>
        <begin position="213"/>
        <end position="230"/>
    </location>
</feature>
<feature type="transmembrane region" description="Helical" evidence="5">
    <location>
        <begin position="98"/>
        <end position="116"/>
    </location>
</feature>
<dbReference type="Proteomes" id="UP001596072">
    <property type="component" value="Unassembled WGS sequence"/>
</dbReference>
<dbReference type="InterPro" id="IPR007016">
    <property type="entry name" value="O-antigen_ligase-rel_domated"/>
</dbReference>
<sequence length="451" mass="47187">MSSQTSARPVSAAASDGLVERRLVTLALVIGGAGLVAAATLRPEVAMLALLAAGYLLLLALFGRERTAVLTLTAAFATAPMAKGLASAPDSPWTPTDMLLALGILLLVPTLLTRAVRLPGTYLLGVAAIFVTGWLATAVSPDPLASALEFIQWLMLIVGLVCVVALWQPTALVVSLLLGSYVAGHLVSVVVAFAEGPLEGGNRYVGLTHHPNALAEAGLMAVAALLYLFYLRRELWYRLIVLGSAALCVQSVLMSGSRAALLVIAGLVVMIPLVERSVFKGFILALGGALLICALPVVIAASSDGSALDRLAGTQDAEGSDRIRREATEKGLDAFQASPFIGSGFADVIEVHNVVVAVAMATGLIGLIGFFFVLFSLTRPLFTHHPLRRLAYPAWAYVGLMAAVPVLDNRTLWLPVSLSAACWAASRPPERVQVPEEAAVQATASTSREGV</sequence>
<gene>
    <name evidence="7" type="ORF">ACFPQB_00680</name>
</gene>
<evidence type="ECO:0000259" key="6">
    <source>
        <dbReference type="Pfam" id="PF04932"/>
    </source>
</evidence>
<evidence type="ECO:0000313" key="7">
    <source>
        <dbReference type="EMBL" id="MFC5727411.1"/>
    </source>
</evidence>
<name>A0ABW0ZCZ7_9ACTN</name>
<dbReference type="Pfam" id="PF04932">
    <property type="entry name" value="Wzy_C"/>
    <property type="match status" value="1"/>
</dbReference>
<accession>A0ABW0ZCZ7</accession>
<feature type="transmembrane region" description="Helical" evidence="5">
    <location>
        <begin position="390"/>
        <end position="407"/>
    </location>
</feature>
<keyword evidence="4 5" id="KW-0472">Membrane</keyword>
<feature type="transmembrane region" description="Helical" evidence="5">
    <location>
        <begin position="45"/>
        <end position="62"/>
    </location>
</feature>
<feature type="transmembrane region" description="Helical" evidence="5">
    <location>
        <begin position="235"/>
        <end position="253"/>
    </location>
</feature>
<evidence type="ECO:0000256" key="2">
    <source>
        <dbReference type="ARBA" id="ARBA00022692"/>
    </source>
</evidence>
<dbReference type="InterPro" id="IPR051533">
    <property type="entry name" value="WaaL-like"/>
</dbReference>
<feature type="transmembrane region" description="Helical" evidence="5">
    <location>
        <begin position="174"/>
        <end position="193"/>
    </location>
</feature>
<feature type="transmembrane region" description="Helical" evidence="5">
    <location>
        <begin position="150"/>
        <end position="167"/>
    </location>
</feature>
<evidence type="ECO:0000256" key="4">
    <source>
        <dbReference type="ARBA" id="ARBA00023136"/>
    </source>
</evidence>
<feature type="transmembrane region" description="Helical" evidence="5">
    <location>
        <begin position="354"/>
        <end position="378"/>
    </location>
</feature>
<protein>
    <submittedName>
        <fullName evidence="7">O-antigen ligase family protein</fullName>
    </submittedName>
</protein>
<keyword evidence="3 5" id="KW-1133">Transmembrane helix</keyword>
<comment type="subcellular location">
    <subcellularLocation>
        <location evidence="1">Membrane</location>
        <topology evidence="1">Multi-pass membrane protein</topology>
    </subcellularLocation>
</comment>
<keyword evidence="8" id="KW-1185">Reference proteome</keyword>
<evidence type="ECO:0000256" key="5">
    <source>
        <dbReference type="SAM" id="Phobius"/>
    </source>
</evidence>
<feature type="domain" description="O-antigen ligase-related" evidence="6">
    <location>
        <begin position="245"/>
        <end position="371"/>
    </location>
</feature>
<comment type="caution">
    <text evidence="7">The sequence shown here is derived from an EMBL/GenBank/DDBJ whole genome shotgun (WGS) entry which is preliminary data.</text>
</comment>
<feature type="transmembrane region" description="Helical" evidence="5">
    <location>
        <begin position="282"/>
        <end position="301"/>
    </location>
</feature>
<dbReference type="EMBL" id="JBHSNS010000001">
    <property type="protein sequence ID" value="MFC5727411.1"/>
    <property type="molecule type" value="Genomic_DNA"/>
</dbReference>
<feature type="transmembrane region" description="Helical" evidence="5">
    <location>
        <begin position="121"/>
        <end position="138"/>
    </location>
</feature>
<dbReference type="GO" id="GO:0016874">
    <property type="term" value="F:ligase activity"/>
    <property type="evidence" value="ECO:0007669"/>
    <property type="project" value="UniProtKB-KW"/>
</dbReference>
<evidence type="ECO:0000313" key="8">
    <source>
        <dbReference type="Proteomes" id="UP001596072"/>
    </source>
</evidence>
<dbReference type="PANTHER" id="PTHR37422:SF13">
    <property type="entry name" value="LIPOPOLYSACCHARIDE BIOSYNTHESIS PROTEIN PA4999-RELATED"/>
    <property type="match status" value="1"/>
</dbReference>